<keyword evidence="1" id="KW-1133">Transmembrane helix</keyword>
<organism evidence="3 4">
    <name type="scientific">Bodo saltans</name>
    <name type="common">Flagellated protozoan</name>
    <dbReference type="NCBI Taxonomy" id="75058"/>
    <lineage>
        <taxon>Eukaryota</taxon>
        <taxon>Discoba</taxon>
        <taxon>Euglenozoa</taxon>
        <taxon>Kinetoplastea</taxon>
        <taxon>Metakinetoplastina</taxon>
        <taxon>Eubodonida</taxon>
        <taxon>Bodonidae</taxon>
        <taxon>Bodo</taxon>
    </lineage>
</organism>
<keyword evidence="2" id="KW-0732">Signal</keyword>
<reference evidence="4" key="1">
    <citation type="submission" date="2015-09" db="EMBL/GenBank/DDBJ databases">
        <authorList>
            <consortium name="Pathogen Informatics"/>
        </authorList>
    </citation>
    <scope>NUCLEOTIDE SEQUENCE [LARGE SCALE GENOMIC DNA]</scope>
    <source>
        <strain evidence="4">Lake Konstanz</strain>
    </source>
</reference>
<gene>
    <name evidence="3" type="ORF">BSAL_13370</name>
</gene>
<proteinExistence type="predicted"/>
<keyword evidence="4" id="KW-1185">Reference proteome</keyword>
<dbReference type="AlphaFoldDB" id="A0A0S4JFS6"/>
<feature type="signal peptide" evidence="2">
    <location>
        <begin position="1"/>
        <end position="19"/>
    </location>
</feature>
<feature type="chain" id="PRO_5006622281" evidence="2">
    <location>
        <begin position="20"/>
        <end position="919"/>
    </location>
</feature>
<sequence length="919" mass="96654">MFIAFLLIALLACCSPTSGEVWEDVQVSCESLWSAATSIITTWQPNRRYTVTNCPVNITLPSSPIFTVVIPTLTSNTSTHTTCSSNNENVAYFGNIAVTVRGGSVAPRFVLPSSSVPTSQQIHVVNVSMVLDGVNVRLKGSLSPDGAPLGGMDALRAGGLLMAIIAHSWWNVTLQIRHSVMTVTPGWIFNWTQGDSVTKRIAGLVALSIIPSSPLGGACYRSSGGAYLVVSNSSVNMTGVIGVSVLFHIDLTSGSSTSAGAAVHNVNFQIEKASRVVFEFFSNEADMCTTLTTDLKLRLSEQFIFLVSGVGDSDYDLGEGTTVTNVSCVITSSTVSIAYNPDKRCRGYRSRMDAGVAHLRGHGIVRAVSFLLSSNAPHSLVVVAPLPVPTPTTVVVRDSWSRAFVFGISLANTTTDVAVNATGTQTECTVVASDYAAYFMLFSIAVLLRSSINLSDANITTIATGGTGMLGRVAGVIVLEYVNSTINTQTSLTSLQASVQSQPGSGTGLMATSTSMFYVKGGMMDCNTSLRDCSFVGNAVGGVLQGPPLLMVTISVVTYLPVAKEFNITNTTLLLLNCSMTSMVAVNAISTFMIVASAALVVAPILTISSTIEVAQCTATIAALEIQGTVQLKRSALGAMLSSTPIPSEAMLALVTASSGYGPEQSNLIELLRLSPYRNVTVIVTQTNLRTVPDAFSLSTSSGFEGAFVIVLPRTLINDSSILLSECSFQNPSRSTNHEQQSTGVAFFLSAIVGAVGPSIINNSVVSATSMTTFAHGMTTGEGELVFGVGAMIMLSELDVQSYANDAPSARELHQSPLVALQPITSVFIPLTVTNMVVQPGSCIVVHDSTFRGFQNLTTNVLFPAPTSLTNASLRGLSSWVAPLTMEYCGGGSSVDMRMLLSCVMWSYPSTAHDGSSTP</sequence>
<evidence type="ECO:0000256" key="1">
    <source>
        <dbReference type="SAM" id="Phobius"/>
    </source>
</evidence>
<keyword evidence="1" id="KW-0472">Membrane</keyword>
<evidence type="ECO:0000313" key="4">
    <source>
        <dbReference type="Proteomes" id="UP000051952"/>
    </source>
</evidence>
<feature type="transmembrane region" description="Helical" evidence="1">
    <location>
        <begin position="584"/>
        <end position="606"/>
    </location>
</feature>
<keyword evidence="1" id="KW-0812">Transmembrane</keyword>
<dbReference type="EMBL" id="CYKH01001611">
    <property type="protein sequence ID" value="CUG88036.1"/>
    <property type="molecule type" value="Genomic_DNA"/>
</dbReference>
<accession>A0A0S4JFS6</accession>
<evidence type="ECO:0000313" key="3">
    <source>
        <dbReference type="EMBL" id="CUG88036.1"/>
    </source>
</evidence>
<feature type="non-terminal residue" evidence="3">
    <location>
        <position position="919"/>
    </location>
</feature>
<protein>
    <submittedName>
        <fullName evidence="3">Membrane-associated protein, putative</fullName>
    </submittedName>
</protein>
<dbReference type="VEuPathDB" id="TriTrypDB:BSAL_13370"/>
<evidence type="ECO:0000256" key="2">
    <source>
        <dbReference type="SAM" id="SignalP"/>
    </source>
</evidence>
<dbReference type="Proteomes" id="UP000051952">
    <property type="component" value="Unassembled WGS sequence"/>
</dbReference>
<name>A0A0S4JFS6_BODSA</name>